<proteinExistence type="predicted"/>
<dbReference type="EMBL" id="CP032098">
    <property type="protein sequence ID" value="AXX91729.1"/>
    <property type="molecule type" value="Genomic_DNA"/>
</dbReference>
<reference evidence="1 4" key="2">
    <citation type="submission" date="2018-08" db="EMBL/GenBank/DDBJ databases">
        <title>Complete genome of the Arcobacter molluscorum type strain LMG 25693.</title>
        <authorList>
            <person name="Miller W.G."/>
            <person name="Yee E."/>
            <person name="Bono J.L."/>
        </authorList>
    </citation>
    <scope>NUCLEOTIDE SEQUENCE [LARGE SCALE GENOMIC DNA]</scope>
    <source>
        <strain evidence="1 4">CECT 7696</strain>
    </source>
</reference>
<dbReference type="RefSeq" id="WP_099343110.1">
    <property type="nucleotide sequence ID" value="NZ_CP032098.1"/>
</dbReference>
<sequence length="182" mass="21464">MKKIFFVFILFFITNIFANTSIEKYTKLGEFKLNKTSLKEILNTLGKTNIIKSGDAANSSTRINYFIKKDNYYITFNSSEMGGGDIITSFIIYKNAPKEPFKIIENLNLQLWEKLYIGIEKKEFLKIVKDLKKDKKTYFYEKNKKIKNINKDIDEENLLISFTPKFINNKLVKIEIYKVITY</sequence>
<name>A0A2G1DFX4_9BACT</name>
<reference evidence="2 3" key="1">
    <citation type="submission" date="2017-09" db="EMBL/GenBank/DDBJ databases">
        <title>Arcobacter canalis sp. nov., a new species isolated from a water canal contaminated with urban sewage.</title>
        <authorList>
            <person name="Perez-Cataluna A."/>
            <person name="Salas-Masso N."/>
            <person name="Figueras M.J."/>
        </authorList>
    </citation>
    <scope>NUCLEOTIDE SEQUENCE [LARGE SCALE GENOMIC DNA]</scope>
    <source>
        <strain evidence="2 3">F98-3</strain>
    </source>
</reference>
<evidence type="ECO:0000313" key="1">
    <source>
        <dbReference type="EMBL" id="AXX91729.1"/>
    </source>
</evidence>
<protein>
    <submittedName>
        <fullName evidence="2">Uncharacterized protein</fullName>
    </submittedName>
</protein>
<evidence type="ECO:0000313" key="4">
    <source>
        <dbReference type="Proteomes" id="UP000262712"/>
    </source>
</evidence>
<dbReference type="Proteomes" id="UP000221222">
    <property type="component" value="Unassembled WGS sequence"/>
</dbReference>
<dbReference type="Proteomes" id="UP000262712">
    <property type="component" value="Chromosome"/>
</dbReference>
<keyword evidence="3" id="KW-1185">Reference proteome</keyword>
<accession>A0A2G1DFX4</accession>
<dbReference type="EMBL" id="NXFY01000018">
    <property type="protein sequence ID" value="PHO17383.1"/>
    <property type="molecule type" value="Genomic_DNA"/>
</dbReference>
<organism evidence="2 3">
    <name type="scientific">Malaciobacter molluscorum LMG 25693</name>
    <dbReference type="NCBI Taxonomy" id="870501"/>
    <lineage>
        <taxon>Bacteria</taxon>
        <taxon>Pseudomonadati</taxon>
        <taxon>Campylobacterota</taxon>
        <taxon>Epsilonproteobacteria</taxon>
        <taxon>Campylobacterales</taxon>
        <taxon>Arcobacteraceae</taxon>
        <taxon>Malaciobacter</taxon>
    </lineage>
</organism>
<evidence type="ECO:0000313" key="2">
    <source>
        <dbReference type="EMBL" id="PHO17383.1"/>
    </source>
</evidence>
<gene>
    <name evidence="1" type="ORF">AMOL_0732</name>
    <name evidence="2" type="ORF">CPU12_10685</name>
</gene>
<evidence type="ECO:0000313" key="3">
    <source>
        <dbReference type="Proteomes" id="UP000221222"/>
    </source>
</evidence>
<dbReference type="KEGG" id="amol:AMOL_0732"/>
<dbReference type="AlphaFoldDB" id="A0A2G1DFX4"/>